<dbReference type="Proteomes" id="UP000233551">
    <property type="component" value="Unassembled WGS sequence"/>
</dbReference>
<evidence type="ECO:0000313" key="2">
    <source>
        <dbReference type="Proteomes" id="UP000233551"/>
    </source>
</evidence>
<gene>
    <name evidence="1" type="ORF">CRG98_008771</name>
</gene>
<dbReference type="AlphaFoldDB" id="A0A2I0KRF0"/>
<sequence length="101" mass="11256">MLYQASRYEERVGEVFESRVTRLNVWKDARVQRDARSGNERHAVGLALACTGARGCSDARSGVVTGRRLIEEHVHELARAGDAEHLGVRACDECTVHPRAR</sequence>
<organism evidence="1 2">
    <name type="scientific">Punica granatum</name>
    <name type="common">Pomegranate</name>
    <dbReference type="NCBI Taxonomy" id="22663"/>
    <lineage>
        <taxon>Eukaryota</taxon>
        <taxon>Viridiplantae</taxon>
        <taxon>Streptophyta</taxon>
        <taxon>Embryophyta</taxon>
        <taxon>Tracheophyta</taxon>
        <taxon>Spermatophyta</taxon>
        <taxon>Magnoliopsida</taxon>
        <taxon>eudicotyledons</taxon>
        <taxon>Gunneridae</taxon>
        <taxon>Pentapetalae</taxon>
        <taxon>rosids</taxon>
        <taxon>malvids</taxon>
        <taxon>Myrtales</taxon>
        <taxon>Lythraceae</taxon>
        <taxon>Punica</taxon>
    </lineage>
</organism>
<keyword evidence="2" id="KW-1185">Reference proteome</keyword>
<reference evidence="1 2" key="1">
    <citation type="submission" date="2017-11" db="EMBL/GenBank/DDBJ databases">
        <title>De-novo sequencing of pomegranate (Punica granatum L.) genome.</title>
        <authorList>
            <person name="Akparov Z."/>
            <person name="Amiraslanov A."/>
            <person name="Hajiyeva S."/>
            <person name="Abbasov M."/>
            <person name="Kaur K."/>
            <person name="Hamwieh A."/>
            <person name="Solovyev V."/>
            <person name="Salamov A."/>
            <person name="Braich B."/>
            <person name="Kosarev P."/>
            <person name="Mahmoud A."/>
            <person name="Hajiyev E."/>
            <person name="Babayeva S."/>
            <person name="Izzatullayeva V."/>
            <person name="Mammadov A."/>
            <person name="Mammadov A."/>
            <person name="Sharifova S."/>
            <person name="Ojaghi J."/>
            <person name="Eynullazada K."/>
            <person name="Bayramov B."/>
            <person name="Abdulazimova A."/>
            <person name="Shahmuradov I."/>
        </authorList>
    </citation>
    <scope>NUCLEOTIDE SEQUENCE [LARGE SCALE GENOMIC DNA]</scope>
    <source>
        <strain evidence="2">cv. AG2017</strain>
        <tissue evidence="1">Leaf</tissue>
    </source>
</reference>
<accession>A0A2I0KRF0</accession>
<evidence type="ECO:0000313" key="1">
    <source>
        <dbReference type="EMBL" id="PKI70880.1"/>
    </source>
</evidence>
<name>A0A2I0KRF0_PUNGR</name>
<comment type="caution">
    <text evidence="1">The sequence shown here is derived from an EMBL/GenBank/DDBJ whole genome shotgun (WGS) entry which is preliminary data.</text>
</comment>
<protein>
    <submittedName>
        <fullName evidence="1">Uncharacterized protein</fullName>
    </submittedName>
</protein>
<dbReference type="EMBL" id="PGOL01000426">
    <property type="protein sequence ID" value="PKI70880.1"/>
    <property type="molecule type" value="Genomic_DNA"/>
</dbReference>
<proteinExistence type="predicted"/>